<evidence type="ECO:0000313" key="18">
    <source>
        <dbReference type="EMBL" id="OQV25065.1"/>
    </source>
</evidence>
<evidence type="ECO:0000256" key="13">
    <source>
        <dbReference type="SAM" id="MobiDB-lite"/>
    </source>
</evidence>
<dbReference type="PRINTS" id="PR00193">
    <property type="entry name" value="MYOSINHEAVY"/>
</dbReference>
<feature type="region of interest" description="Disordered" evidence="13">
    <location>
        <begin position="2275"/>
        <end position="2331"/>
    </location>
</feature>
<dbReference type="InterPro" id="IPR027417">
    <property type="entry name" value="P-loop_NTPase"/>
</dbReference>
<dbReference type="SMART" id="SM00242">
    <property type="entry name" value="MYSc"/>
    <property type="match status" value="1"/>
</dbReference>
<evidence type="ECO:0000256" key="11">
    <source>
        <dbReference type="PROSITE-ProRule" id="PRU00192"/>
    </source>
</evidence>
<dbReference type="Gene3D" id="1.20.58.530">
    <property type="match status" value="1"/>
</dbReference>
<dbReference type="InterPro" id="IPR059004">
    <property type="entry name" value="MYO15"/>
</dbReference>
<dbReference type="SMART" id="SM00015">
    <property type="entry name" value="IQ"/>
    <property type="match status" value="3"/>
</dbReference>
<name>A0A1W0XC42_HYPEX</name>
<dbReference type="InterPro" id="IPR036961">
    <property type="entry name" value="Kinesin_motor_dom_sf"/>
</dbReference>
<dbReference type="Pfam" id="PF26570">
    <property type="entry name" value="MYO15"/>
    <property type="match status" value="1"/>
</dbReference>
<evidence type="ECO:0000256" key="1">
    <source>
        <dbReference type="ARBA" id="ARBA00004496"/>
    </source>
</evidence>
<feature type="compositionally biased region" description="Polar residues" evidence="13">
    <location>
        <begin position="1351"/>
        <end position="1367"/>
    </location>
</feature>
<dbReference type="InterPro" id="IPR000048">
    <property type="entry name" value="IQ_motif_EF-hand-BS"/>
</dbReference>
<evidence type="ECO:0000259" key="14">
    <source>
        <dbReference type="PROSITE" id="PS50002"/>
    </source>
</evidence>
<sequence length="2924" mass="328101">MVFTKGELVWFDAGNGHEAGKIIAVDHVAITSSGKKSSVTVMLTDVPTGAQARMIRVEDLSRVKKRNGLNRASIPNEDHVPDAGSGRQWIDEEMGINDMIQLSELNEDSILQNLKLRFSHNVIYTSIGSILVAVNPYRMFPEMYNRDSVKLYENYHRLPDLPPHLFAIGSAALYQMNKEHEDQVVIISGESGAGKTESTKLIMQFLAAVNQSKSNLVSEQILEANPLLESFGNAKTIRNDNSSRFGKYLAIYFSREGVITGAKITEYLLEKSRICTHAEDERNYHVFYELLAGLTKEEKVAYGLQEEKSYYYLNQGGDSKLPAKNDAEDFQALKSAMQVLNFTPAECETVFKILAAVLHIGNIRFKVKPVEYQAEGVVVERESEVRWMAHLLQIPDSGIVSALTTKTTEARNEKLLTPLNSDQAFDARDAIAKALYSRLFTWLVDRTNQIVAQNQNRNTSIALLDIFGFEDFKENSFEQLCINYANETLQFYFNQHVFNLEQQEYAKEKITWSQIEFVDNQPVLDLIAKKPVGILHILDDESSFPKATDGSFLEKCHYNHGTNSLYQRPKTLQSSFAVRHYAGQVSYNVNGFLDKNRDTLRADVIELFIGSGVLMVSKMFQEWKDSSDFVKTVKRGAGRFVTMKPRTPTVSARFQESLGLLVETMSNSNDTLLTEDDFAFMLAGCRPHFVRCVKPNRSKAPTTFESTLVLDQLKYTGMLETIRIRKVGYPIRLKFSHFLTRYRCLLRLRKIPTGTQPKELCQSILDAFYQLRNIQPSTSFKSKLLPDFQLGTSKVFLREAFHNKLEQERDKILAEAATVIQRNIRGHLQRQQYYLQKNAVVKIQSTYRGYQQRKKYTQIKKGIIQAQAAVRMQQERKRYLDTVDKAKDIEVQEAPKRLKEQKIRQDNRAQAAASNVKNPQIPAEMSFIFNKLDEWQAPHTDRHIVKVVGHLTVDSLKGKPRFELPRDIDAHPFQKYAGIYCKNRTWGHRRDPISEPFLTNLTADEKQEALEIFRLILRFTHDNTLGEKKEKVLADYIVHKGLIHADRLRDEIYCQLCNQTWPPELLNNTTVSSTSSVSTSFDMASVERGWCLMASCLSAFPPSQILYKYLLKYISDYAIDNFKFTCQSKLLQCSAIDSSQSRVYPPTLLEMKTSRKNALMAMNVSFPDGDSRAGPVTSWTTAAEFAKNLLRQRDVISEANGWTVMLVDDHRDRLVELNGSDYILDVISEMELPSSFPSLKPAFLLHRSRDSKRRGDGESYVGKMDFDDEDENGESVSGGPSNRNHRPGKPVDQKVTRLGLAKHSKLNQRYELDKQDLAKTSALNKRYLLTEADVALNVASSHDKSIEHPGLSQSNLNERYRSGQSVLSEPESIVSNGKGGDHQRRAQSAASDAQSMTSHVRKVLVPTSSNPKEISAYVDEIFDSVLGIEVYEDDDEPVTRLDVKKLAASIKGGGSKQTKLPNEPAAFRGSTANLSQPAPYPYGQPVPPVLSAAQYGLPLGGPMSAAGLPPLGYFPQLPLGDGHHLPYQNPFFYVPTLSHARSTESVLSDPTGHRGPPHVMPSHLHGFPHPAYYPPAPRSVAGGYKRSNSSGTPEYAYPFGQGQGYPPVVVPAHAGPVVDPVFQHYLQQQNVATQIHLQHQLANALHQNYELQQKLLQNQHEMGLSARGLHNHRTGGGGSDGNNSGSPDSLPPTPTGLEENFLFDHKGSHHHGRSNTPLPTTSVRKYDPEPVLPPRKYELPPRTAKTGPPPPPPPPPPAVKPHTALSEPGKPGRLEIAGRARTIRVGRILWPPRLETPSTDVEYVEPHKTTNLSQLGKVPVLPGSTVVAPPVVPEKVRSTPPVYSTPAVKAPEVPRNITPNRLVMDAGVRNLLENTLGGHAGKTAAAKVKAPEKKNFLPAPPVMPVLKPIFDANGIPKAPPPPPGTVVVEVNPNPPLPVRNHPPVVVQGFHHGAKQQHHPVEVHPLPKTLSPMASATNSTETVKKAAMDSPAGSSYYAYNRTHWSMTMRKEFFTPAEKVDNPLATNLIFAQICNDVFHEYCVRMTRDEQEHLRSLFGSYGISDLESASQPEKLKGQVKKIVIDAARELPLYFCRLYPVAVDNDGGTAFRRQFIGMSHSGLRLVRLEKDSSEDQENLTVGEHRRFEEVLETNIIRPSTLEIVFVQPNTGPSSKKNNWVFHTHKAVQIKALIDQMSAEADQISGGGGMGGEFVRAVADYRTKDPTLLSFRRDDIIKLAMRNQSYLDKGWLYGNIGERWGIFPCEYVVALSRQEAYQVKSKLPQSSTGQAPKTFTVPDTKKMTNGSGDISYASRERHPGTNSSSSSQRSDSSERGIAATRANDGRLSMVEFAMFNFRQSIEKYGVVNPIRRDSNASSMQGSIKQIEKLKDATGKEWTWKEQAEMVKFSRSPIQHSLLKFDNADLDKVAVEAFLSLMRFMTDYPMSKNQNEVESVYMVLMVCHKYPMLRDEVYCQIIKQTTNNKSAKPESCQRGWRFFSIVAAYFDCTEVLRPYIFKYLETAAYDKRRPYHGTALVCLQNLRKTFKYGGRKNVPSVDEIAAITAGRSSKRQIYLLPGGMEKIINTKSSTVVEDVILELCNQLRIDSMSEADEYSVYAMRDKEDMYGVPLQYEDYVLDITTELLKSSDNFLLLFRRSVWYSPLRLSDPSSNAAYIEMIFHQVVPDYLDGLLLVLPAGGLVDEEVREVGKIAALLHRSTDKQQPPDVKEVKYLLPKPALSVRDPRPPQWLQIVQDYFQATIKLTPIEAKAKFLEKLEKWTLFGSSFFFVSKVVTPVAETSSGHSYPSSSGSSAESSARRQPETSLMNYILAINKKGVFFLDVDSRETVIHHSFSDIISTRRVPVNGALYLDMKCGNLLSQRITRMQTPQAHEIARLIGHYIHIENSVLASKAARSNLAVELQQSEAATEED</sequence>
<dbReference type="Gene3D" id="1.20.120.720">
    <property type="entry name" value="Myosin VI head, motor domain, U50 subdomain"/>
    <property type="match status" value="1"/>
</dbReference>
<dbReference type="SUPFAM" id="SSF50729">
    <property type="entry name" value="PH domain-like"/>
    <property type="match status" value="1"/>
</dbReference>
<feature type="compositionally biased region" description="Low complexity" evidence="13">
    <location>
        <begin position="2793"/>
        <end position="2808"/>
    </location>
</feature>
<dbReference type="GO" id="GO:0016459">
    <property type="term" value="C:myosin complex"/>
    <property type="evidence" value="ECO:0007669"/>
    <property type="project" value="UniProtKB-KW"/>
</dbReference>
<comment type="caution">
    <text evidence="12">Lacks conserved residue(s) required for the propagation of feature annotation.</text>
</comment>
<dbReference type="PROSITE" id="PS51016">
    <property type="entry name" value="MYTH4"/>
    <property type="match status" value="2"/>
</dbReference>
<dbReference type="EMBL" id="MTYJ01000004">
    <property type="protein sequence ID" value="OQV25065.1"/>
    <property type="molecule type" value="Genomic_DNA"/>
</dbReference>
<dbReference type="OrthoDB" id="312459at2759"/>
<dbReference type="InterPro" id="IPR011993">
    <property type="entry name" value="PH-like_dom_sf"/>
</dbReference>
<evidence type="ECO:0000313" key="19">
    <source>
        <dbReference type="Proteomes" id="UP000192578"/>
    </source>
</evidence>
<evidence type="ECO:0000259" key="15">
    <source>
        <dbReference type="PROSITE" id="PS50057"/>
    </source>
</evidence>
<dbReference type="Gene3D" id="1.10.10.820">
    <property type="match status" value="1"/>
</dbReference>
<keyword evidence="8 12" id="KW-0518">Myosin</keyword>
<protein>
    <submittedName>
        <fullName evidence="18">Unconventional myosin-XV</fullName>
    </submittedName>
</protein>
<keyword evidence="19" id="KW-1185">Reference proteome</keyword>
<dbReference type="InterPro" id="IPR036028">
    <property type="entry name" value="SH3-like_dom_sf"/>
</dbReference>
<evidence type="ECO:0000256" key="6">
    <source>
        <dbReference type="ARBA" id="ARBA00022741"/>
    </source>
</evidence>
<evidence type="ECO:0000256" key="10">
    <source>
        <dbReference type="ARBA" id="ARBA00023203"/>
    </source>
</evidence>
<feature type="region of interest" description="Disordered" evidence="13">
    <location>
        <begin position="1251"/>
        <end position="1294"/>
    </location>
</feature>
<feature type="domain" description="SH3" evidence="14">
    <location>
        <begin position="2205"/>
        <end position="2268"/>
    </location>
</feature>
<evidence type="ECO:0000256" key="3">
    <source>
        <dbReference type="ARBA" id="ARBA00022443"/>
    </source>
</evidence>
<evidence type="ECO:0000256" key="7">
    <source>
        <dbReference type="ARBA" id="ARBA00022840"/>
    </source>
</evidence>
<dbReference type="GO" id="GO:0003774">
    <property type="term" value="F:cytoskeletal motor activity"/>
    <property type="evidence" value="ECO:0007669"/>
    <property type="project" value="UniProtKB-UniRule"/>
</dbReference>
<dbReference type="InterPro" id="IPR001452">
    <property type="entry name" value="SH3_domain"/>
</dbReference>
<dbReference type="InterPro" id="IPR000299">
    <property type="entry name" value="FERM_domain"/>
</dbReference>
<evidence type="ECO:0000256" key="9">
    <source>
        <dbReference type="ARBA" id="ARBA00023175"/>
    </source>
</evidence>
<feature type="compositionally biased region" description="Low complexity" evidence="13">
    <location>
        <begin position="1386"/>
        <end position="1395"/>
    </location>
</feature>
<dbReference type="Proteomes" id="UP000192578">
    <property type="component" value="Unassembled WGS sequence"/>
</dbReference>
<dbReference type="SMART" id="SM00139">
    <property type="entry name" value="MyTH4"/>
    <property type="match status" value="2"/>
</dbReference>
<accession>A0A1W0XC42</accession>
<evidence type="ECO:0000256" key="5">
    <source>
        <dbReference type="ARBA" id="ARBA00022737"/>
    </source>
</evidence>
<dbReference type="PROSITE" id="PS50057">
    <property type="entry name" value="FERM_3"/>
    <property type="match status" value="1"/>
</dbReference>
<dbReference type="Gene3D" id="2.30.30.40">
    <property type="entry name" value="SH3 Domains"/>
    <property type="match status" value="1"/>
</dbReference>
<evidence type="ECO:0000259" key="16">
    <source>
        <dbReference type="PROSITE" id="PS51016"/>
    </source>
</evidence>
<feature type="compositionally biased region" description="Pro residues" evidence="13">
    <location>
        <begin position="1747"/>
        <end position="1759"/>
    </location>
</feature>
<feature type="region of interest" description="Disordered" evidence="13">
    <location>
        <begin position="1667"/>
        <end position="1772"/>
    </location>
</feature>
<dbReference type="Gene3D" id="1.20.5.190">
    <property type="match status" value="1"/>
</dbReference>
<feature type="region of interest" description="Disordered" evidence="13">
    <location>
        <begin position="1342"/>
        <end position="1399"/>
    </location>
</feature>
<organism evidence="18 19">
    <name type="scientific">Hypsibius exemplaris</name>
    <name type="common">Freshwater tardigrade</name>
    <dbReference type="NCBI Taxonomy" id="2072580"/>
    <lineage>
        <taxon>Eukaryota</taxon>
        <taxon>Metazoa</taxon>
        <taxon>Ecdysozoa</taxon>
        <taxon>Tardigrada</taxon>
        <taxon>Eutardigrada</taxon>
        <taxon>Parachela</taxon>
        <taxon>Hypsibioidea</taxon>
        <taxon>Hypsibiidae</taxon>
        <taxon>Hypsibius</taxon>
    </lineage>
</organism>
<dbReference type="Gene3D" id="1.25.40.530">
    <property type="entry name" value="MyTH4 domain"/>
    <property type="match status" value="3"/>
</dbReference>
<dbReference type="Gene3D" id="3.40.850.10">
    <property type="entry name" value="Kinesin motor domain"/>
    <property type="match status" value="1"/>
</dbReference>
<comment type="caution">
    <text evidence="18">The sequence shown here is derived from an EMBL/GenBank/DDBJ whole genome shotgun (WGS) entry which is preliminary data.</text>
</comment>
<evidence type="ECO:0000256" key="8">
    <source>
        <dbReference type="ARBA" id="ARBA00023123"/>
    </source>
</evidence>
<feature type="domain" description="FERM" evidence="15">
    <location>
        <begin position="2563"/>
        <end position="2901"/>
    </location>
</feature>
<feature type="compositionally biased region" description="Polar residues" evidence="13">
    <location>
        <begin position="1714"/>
        <end position="1723"/>
    </location>
</feature>
<reference evidence="19" key="1">
    <citation type="submission" date="2017-01" db="EMBL/GenBank/DDBJ databases">
        <title>Comparative genomics of anhydrobiosis in the tardigrade Hypsibius dujardini.</title>
        <authorList>
            <person name="Yoshida Y."/>
            <person name="Koutsovoulos G."/>
            <person name="Laetsch D."/>
            <person name="Stevens L."/>
            <person name="Kumar S."/>
            <person name="Horikawa D."/>
            <person name="Ishino K."/>
            <person name="Komine S."/>
            <person name="Tomita M."/>
            <person name="Blaxter M."/>
            <person name="Arakawa K."/>
        </authorList>
    </citation>
    <scope>NUCLEOTIDE SEQUENCE [LARGE SCALE GENOMIC DNA]</scope>
    <source>
        <strain evidence="19">Z151</strain>
    </source>
</reference>
<dbReference type="CDD" id="cd14473">
    <property type="entry name" value="FERM_B-lobe"/>
    <property type="match status" value="1"/>
</dbReference>
<dbReference type="InterPro" id="IPR051567">
    <property type="entry name" value="Unconventional_Myosin_ATPase"/>
</dbReference>
<dbReference type="InterPro" id="IPR019749">
    <property type="entry name" value="Band_41_domain"/>
</dbReference>
<dbReference type="InterPro" id="IPR019748">
    <property type="entry name" value="FERM_central"/>
</dbReference>
<comment type="subcellular location">
    <subcellularLocation>
        <location evidence="1">Cytoplasm</location>
    </subcellularLocation>
</comment>
<dbReference type="Gene3D" id="3.10.20.90">
    <property type="entry name" value="Phosphatidylinositol 3-kinase Catalytic Subunit, Chain A, domain 1"/>
    <property type="match status" value="1"/>
</dbReference>
<gene>
    <name evidence="18" type="ORF">BV898_01273</name>
</gene>
<feature type="domain" description="Myosin motor" evidence="17">
    <location>
        <begin position="94"/>
        <end position="810"/>
    </location>
</feature>
<dbReference type="PROSITE" id="PS51456">
    <property type="entry name" value="MYOSIN_MOTOR"/>
    <property type="match status" value="1"/>
</dbReference>
<keyword evidence="5" id="KW-0677">Repeat</keyword>
<evidence type="ECO:0000256" key="4">
    <source>
        <dbReference type="ARBA" id="ARBA00022490"/>
    </source>
</evidence>
<keyword evidence="7 12" id="KW-0067">ATP-binding</keyword>
<feature type="region of interest" description="Disordered" evidence="13">
    <location>
        <begin position="2791"/>
        <end position="2812"/>
    </location>
</feature>
<evidence type="ECO:0000256" key="2">
    <source>
        <dbReference type="ARBA" id="ARBA00008314"/>
    </source>
</evidence>
<dbReference type="PANTHER" id="PTHR22692">
    <property type="entry name" value="MYOSIN VII, XV"/>
    <property type="match status" value="1"/>
</dbReference>
<keyword evidence="3 11" id="KW-0728">SH3 domain</keyword>
<evidence type="ECO:0000256" key="12">
    <source>
        <dbReference type="PROSITE-ProRule" id="PRU00782"/>
    </source>
</evidence>
<dbReference type="Pfam" id="PF00063">
    <property type="entry name" value="Myosin_head"/>
    <property type="match status" value="1"/>
</dbReference>
<keyword evidence="4" id="KW-0963">Cytoplasm</keyword>
<keyword evidence="10 12" id="KW-0009">Actin-binding</keyword>
<feature type="domain" description="MyTH4" evidence="16">
    <location>
        <begin position="2403"/>
        <end position="2558"/>
    </location>
</feature>
<comment type="similarity">
    <text evidence="2 12">Belongs to the TRAFAC class myosin-kinesin ATPase superfamily. Myosin family.</text>
</comment>
<keyword evidence="6 12" id="KW-0547">Nucleotide-binding</keyword>
<dbReference type="GO" id="GO:0005524">
    <property type="term" value="F:ATP binding"/>
    <property type="evidence" value="ECO:0007669"/>
    <property type="project" value="UniProtKB-UniRule"/>
</dbReference>
<dbReference type="Pfam" id="PF00784">
    <property type="entry name" value="MyTH4"/>
    <property type="match status" value="2"/>
</dbReference>
<evidence type="ECO:0000259" key="17">
    <source>
        <dbReference type="PROSITE" id="PS51456"/>
    </source>
</evidence>
<feature type="domain" description="MyTH4" evidence="16">
    <location>
        <begin position="988"/>
        <end position="1155"/>
    </location>
</feature>
<keyword evidence="9 12" id="KW-0505">Motor protein</keyword>
<dbReference type="PANTHER" id="PTHR22692:SF26">
    <property type="entry name" value="SH3 DOMAIN-CONTAINING PROTEIN"/>
    <property type="match status" value="1"/>
</dbReference>
<dbReference type="Gene3D" id="6.20.240.20">
    <property type="match status" value="1"/>
</dbReference>
<dbReference type="SUPFAM" id="SSF50044">
    <property type="entry name" value="SH3-domain"/>
    <property type="match status" value="1"/>
</dbReference>
<dbReference type="Pfam" id="PF21989">
    <property type="entry name" value="RA_2"/>
    <property type="match status" value="1"/>
</dbReference>
<dbReference type="PROSITE" id="PS50002">
    <property type="entry name" value="SH3"/>
    <property type="match status" value="1"/>
</dbReference>
<dbReference type="FunFam" id="1.10.10.820:FF:000001">
    <property type="entry name" value="Myosin heavy chain"/>
    <property type="match status" value="1"/>
</dbReference>
<dbReference type="SMART" id="SM00326">
    <property type="entry name" value="SH3"/>
    <property type="match status" value="1"/>
</dbReference>
<dbReference type="SUPFAM" id="SSF52540">
    <property type="entry name" value="P-loop containing nucleoside triphosphate hydrolases"/>
    <property type="match status" value="1"/>
</dbReference>
<dbReference type="Pfam" id="PF14604">
    <property type="entry name" value="SH3_9"/>
    <property type="match status" value="1"/>
</dbReference>
<dbReference type="PROSITE" id="PS50096">
    <property type="entry name" value="IQ"/>
    <property type="match status" value="2"/>
</dbReference>
<dbReference type="InterPro" id="IPR000857">
    <property type="entry name" value="MyTH4_dom"/>
</dbReference>
<dbReference type="Gene3D" id="2.30.29.30">
    <property type="entry name" value="Pleckstrin-homology domain (PH domain)/Phosphotyrosine-binding domain (PTB)"/>
    <property type="match status" value="1"/>
</dbReference>
<dbReference type="GO" id="GO:0003779">
    <property type="term" value="F:actin binding"/>
    <property type="evidence" value="ECO:0007669"/>
    <property type="project" value="UniProtKB-KW"/>
</dbReference>
<dbReference type="InterPro" id="IPR038185">
    <property type="entry name" value="MyTH4_dom_sf"/>
</dbReference>
<dbReference type="InterPro" id="IPR001609">
    <property type="entry name" value="Myosin_head_motor_dom-like"/>
</dbReference>
<feature type="binding site" evidence="12">
    <location>
        <begin position="189"/>
        <end position="196"/>
    </location>
    <ligand>
        <name>ATP</name>
        <dbReference type="ChEBI" id="CHEBI:30616"/>
    </ligand>
</feature>
<feature type="compositionally biased region" description="Polar residues" evidence="13">
    <location>
        <begin position="2278"/>
        <end position="2288"/>
    </location>
</feature>
<dbReference type="Pfam" id="PF00612">
    <property type="entry name" value="IQ"/>
    <property type="match status" value="2"/>
</dbReference>
<dbReference type="SMART" id="SM00295">
    <property type="entry name" value="B41"/>
    <property type="match status" value="1"/>
</dbReference>
<proteinExistence type="inferred from homology"/>